<feature type="region of interest" description="Disordered" evidence="1">
    <location>
        <begin position="291"/>
        <end position="405"/>
    </location>
</feature>
<feature type="compositionally biased region" description="Polar residues" evidence="1">
    <location>
        <begin position="351"/>
        <end position="375"/>
    </location>
</feature>
<feature type="region of interest" description="Disordered" evidence="1">
    <location>
        <begin position="26"/>
        <end position="68"/>
    </location>
</feature>
<evidence type="ECO:0000313" key="2">
    <source>
        <dbReference type="EMBL" id="CAD9086172.1"/>
    </source>
</evidence>
<feature type="compositionally biased region" description="Low complexity" evidence="1">
    <location>
        <begin position="27"/>
        <end position="58"/>
    </location>
</feature>
<feature type="compositionally biased region" description="Polar residues" evidence="1">
    <location>
        <begin position="291"/>
        <end position="300"/>
    </location>
</feature>
<feature type="compositionally biased region" description="Polar residues" evidence="1">
    <location>
        <begin position="500"/>
        <end position="512"/>
    </location>
</feature>
<protein>
    <submittedName>
        <fullName evidence="2">Uncharacterized protein</fullName>
    </submittedName>
</protein>
<feature type="region of interest" description="Disordered" evidence="1">
    <location>
        <begin position="121"/>
        <end position="141"/>
    </location>
</feature>
<reference evidence="2" key="1">
    <citation type="submission" date="2021-01" db="EMBL/GenBank/DDBJ databases">
        <authorList>
            <person name="Corre E."/>
            <person name="Pelletier E."/>
            <person name="Niang G."/>
            <person name="Scheremetjew M."/>
            <person name="Finn R."/>
            <person name="Kale V."/>
            <person name="Holt S."/>
            <person name="Cochrane G."/>
            <person name="Meng A."/>
            <person name="Brown T."/>
            <person name="Cohen L."/>
        </authorList>
    </citation>
    <scope>NUCLEOTIDE SEQUENCE</scope>
    <source>
        <strain evidence="2">WS</strain>
    </source>
</reference>
<feature type="compositionally biased region" description="Low complexity" evidence="1">
    <location>
        <begin position="464"/>
        <end position="477"/>
    </location>
</feature>
<feature type="compositionally biased region" description="Low complexity" evidence="1">
    <location>
        <begin position="376"/>
        <end position="403"/>
    </location>
</feature>
<feature type="compositionally biased region" description="Polar residues" evidence="1">
    <location>
        <begin position="59"/>
        <end position="68"/>
    </location>
</feature>
<accession>A0A7S1KUM4</accession>
<dbReference type="EMBL" id="HBGD01011411">
    <property type="protein sequence ID" value="CAD9086172.1"/>
    <property type="molecule type" value="Transcribed_RNA"/>
</dbReference>
<dbReference type="AlphaFoldDB" id="A0A7S1KUM4"/>
<evidence type="ECO:0000256" key="1">
    <source>
        <dbReference type="SAM" id="MobiDB-lite"/>
    </source>
</evidence>
<feature type="region of interest" description="Disordered" evidence="1">
    <location>
        <begin position="204"/>
        <end position="223"/>
    </location>
</feature>
<name>A0A7S1KUM4_9EUKA</name>
<proteinExistence type="predicted"/>
<feature type="region of interest" description="Disordered" evidence="1">
    <location>
        <begin position="442"/>
        <end position="516"/>
    </location>
</feature>
<sequence>MTDALAGKLSLIIQYLSNCEQYEVQHKSQQSNKSQQQHHNITPSATASSTTSIGQSSTDVSPSVLQNSSRASNHLTYPLILKRFHRLEDIFRKITYSSVYSWVHDFPSDYYEVDKQLQNRNTHHASSGGSSTSTRDITQPQQRRDKLKVIFPHPNSHNLAQSAQFLKIPHEYKYQMPTKRFHFEKKNRFLREKLEQTYVELQKGLRSGPNGAPHAILESTARRPNLKKLKQMRDFMEEGTNTTAKGPAAAASTEHVLPPPPKTNQTTNFVAYKYATVDSLKKANPVIHQQHSLQMASKNQSHQRKKSLVQSIGIAPSNDPSTVLQKKKKMYRDLADSMTRSQKYSEELQKKSSVAQSQHHGVANSTPHPQGSTVPAGSSSAQASSGHLGASTSKSPSNSLLSNGAKLGTLPPNTLAASHINRNISPYNAMLGNVHLAGMVQKGPGGNNNFSLQPPPPPGTNMNLLGAQQGPGQPGQLSGMKRKASNQLNSNSSLKKRRTGSVQSLSINTKNPGTLGGAFPANLRIEPNSARLLSGGINSPGITPDSLKNLPKMVQQNILQMRGIKQQEHGNK</sequence>
<organism evidence="2">
    <name type="scientific">Percolomonas cosmopolitus</name>
    <dbReference type="NCBI Taxonomy" id="63605"/>
    <lineage>
        <taxon>Eukaryota</taxon>
        <taxon>Discoba</taxon>
        <taxon>Heterolobosea</taxon>
        <taxon>Tetramitia</taxon>
        <taxon>Eutetramitia</taxon>
        <taxon>Percolomonadidae</taxon>
        <taxon>Percolomonas</taxon>
    </lineage>
</organism>
<gene>
    <name evidence="2" type="ORF">PCOS0759_LOCUS9426</name>
</gene>